<dbReference type="RefSeq" id="WP_189266401.1">
    <property type="nucleotide sequence ID" value="NZ_BMML01000017.1"/>
</dbReference>
<keyword evidence="1" id="KW-0732">Signal</keyword>
<proteinExistence type="predicted"/>
<evidence type="ECO:0000313" key="2">
    <source>
        <dbReference type="EMBL" id="GGN28488.1"/>
    </source>
</evidence>
<dbReference type="Proteomes" id="UP000653411">
    <property type="component" value="Unassembled WGS sequence"/>
</dbReference>
<dbReference type="SUPFAM" id="SSF53850">
    <property type="entry name" value="Periplasmic binding protein-like II"/>
    <property type="match status" value="1"/>
</dbReference>
<keyword evidence="3" id="KW-1185">Reference proteome</keyword>
<dbReference type="InterPro" id="IPR050490">
    <property type="entry name" value="Bact_solute-bd_prot1"/>
</dbReference>
<dbReference type="InterPro" id="IPR006311">
    <property type="entry name" value="TAT_signal"/>
</dbReference>
<organism evidence="2 3">
    <name type="scientific">Streptomyces fuscichromogenes</name>
    <dbReference type="NCBI Taxonomy" id="1324013"/>
    <lineage>
        <taxon>Bacteria</taxon>
        <taxon>Bacillati</taxon>
        <taxon>Actinomycetota</taxon>
        <taxon>Actinomycetes</taxon>
        <taxon>Kitasatosporales</taxon>
        <taxon>Streptomycetaceae</taxon>
        <taxon>Streptomyces</taxon>
    </lineage>
</organism>
<evidence type="ECO:0000256" key="1">
    <source>
        <dbReference type="SAM" id="SignalP"/>
    </source>
</evidence>
<accession>A0A917XIQ1</accession>
<dbReference type="PANTHER" id="PTHR43649">
    <property type="entry name" value="ARABINOSE-BINDING PROTEIN-RELATED"/>
    <property type="match status" value="1"/>
</dbReference>
<name>A0A917XIQ1_9ACTN</name>
<reference evidence="2" key="2">
    <citation type="submission" date="2020-09" db="EMBL/GenBank/DDBJ databases">
        <authorList>
            <person name="Sun Q."/>
            <person name="Zhou Y."/>
        </authorList>
    </citation>
    <scope>NUCLEOTIDE SEQUENCE</scope>
    <source>
        <strain evidence="2">CGMCC 4.7110</strain>
    </source>
</reference>
<comment type="caution">
    <text evidence="2">The sequence shown here is derived from an EMBL/GenBank/DDBJ whole genome shotgun (WGS) entry which is preliminary data.</text>
</comment>
<feature type="chain" id="PRO_5037249853" evidence="1">
    <location>
        <begin position="24"/>
        <end position="432"/>
    </location>
</feature>
<dbReference type="PROSITE" id="PS51318">
    <property type="entry name" value="TAT"/>
    <property type="match status" value="1"/>
</dbReference>
<gene>
    <name evidence="2" type="primary">lacE</name>
    <name evidence="2" type="ORF">GCM10011578_064580</name>
</gene>
<dbReference type="AlphaFoldDB" id="A0A917XIQ1"/>
<dbReference type="Gene3D" id="3.40.190.10">
    <property type="entry name" value="Periplasmic binding protein-like II"/>
    <property type="match status" value="2"/>
</dbReference>
<dbReference type="Pfam" id="PF01547">
    <property type="entry name" value="SBP_bac_1"/>
    <property type="match status" value="1"/>
</dbReference>
<sequence>MSLPSRRGALKLSAGLALLGAGALTGCGRDTATTAAKSSAAPVDASPATGTLNVWAAQGDADVLDKVIKPFKAANPKLKVEFTLIPNAEYYTKLQSAIAAGKGPDVAQFFPESQAQFLDPSILRAVPDGLVDPRSFFGSLWDAGVVGDVAYTVPWYAYTYALVYRSDLAAKAGVKAPTTWAQTVPFLKALQGAGAGHGLGADIGWDVFNGQDVAMYAWQAGGSLLSGGKWTLDTPETVDALRYNASFFTSKVADTSGPTFLDAQPYFVSGRTAMMITGPWVVGQLDTAAKKEGWTAAHVATAPLPAGSSGSVSFSAGGTWGVLADGGNADAAWKFVRYLAKPATQVAQYKAYSSLPAVVSAWDDTAIKGQPLLDAFLTQLKNTRALPRVSTWQQVATRLGKEMEAVAKGTESAAKAAANVQAYAESLGTGTK</sequence>
<evidence type="ECO:0000313" key="3">
    <source>
        <dbReference type="Proteomes" id="UP000653411"/>
    </source>
</evidence>
<feature type="signal peptide" evidence="1">
    <location>
        <begin position="1"/>
        <end position="23"/>
    </location>
</feature>
<protein>
    <submittedName>
        <fullName evidence="2">Sugar ABC transporter substrate-binding protein</fullName>
    </submittedName>
</protein>
<dbReference type="PROSITE" id="PS51257">
    <property type="entry name" value="PROKAR_LIPOPROTEIN"/>
    <property type="match status" value="1"/>
</dbReference>
<dbReference type="EMBL" id="BMML01000017">
    <property type="protein sequence ID" value="GGN28488.1"/>
    <property type="molecule type" value="Genomic_DNA"/>
</dbReference>
<dbReference type="InterPro" id="IPR006059">
    <property type="entry name" value="SBP"/>
</dbReference>
<dbReference type="PANTHER" id="PTHR43649:SF12">
    <property type="entry name" value="DIACETYLCHITOBIOSE BINDING PROTEIN DASA"/>
    <property type="match status" value="1"/>
</dbReference>
<reference evidence="2" key="1">
    <citation type="journal article" date="2014" name="Int. J. Syst. Evol. Microbiol.">
        <title>Complete genome sequence of Corynebacterium casei LMG S-19264T (=DSM 44701T), isolated from a smear-ripened cheese.</title>
        <authorList>
            <consortium name="US DOE Joint Genome Institute (JGI-PGF)"/>
            <person name="Walter F."/>
            <person name="Albersmeier A."/>
            <person name="Kalinowski J."/>
            <person name="Ruckert C."/>
        </authorList>
    </citation>
    <scope>NUCLEOTIDE SEQUENCE</scope>
    <source>
        <strain evidence="2">CGMCC 4.7110</strain>
    </source>
</reference>